<keyword evidence="2" id="KW-0812">Transmembrane</keyword>
<evidence type="ECO:0000313" key="3">
    <source>
        <dbReference type="EMBL" id="EER09523.1"/>
    </source>
</evidence>
<keyword evidence="2" id="KW-0472">Membrane</keyword>
<evidence type="ECO:0000313" key="4">
    <source>
        <dbReference type="Proteomes" id="UP000007800"/>
    </source>
</evidence>
<reference evidence="3 4" key="1">
    <citation type="submission" date="2008-07" db="EMBL/GenBank/DDBJ databases">
        <authorList>
            <person name="El-Sayed N."/>
            <person name="Caler E."/>
            <person name="Inman J."/>
            <person name="Amedeo P."/>
            <person name="Hass B."/>
            <person name="Wortman J."/>
        </authorList>
    </citation>
    <scope>NUCLEOTIDE SEQUENCE [LARGE SCALE GENOMIC DNA]</scope>
    <source>
        <strain evidence="4">ATCC 50983 / TXsc</strain>
    </source>
</reference>
<dbReference type="AlphaFoldDB" id="C5L1B6"/>
<gene>
    <name evidence="3" type="ORF">Pmar_PMAR016455</name>
</gene>
<dbReference type="EMBL" id="GG678232">
    <property type="protein sequence ID" value="EER09523.1"/>
    <property type="molecule type" value="Genomic_DNA"/>
</dbReference>
<dbReference type="RefSeq" id="XP_002777707.1">
    <property type="nucleotide sequence ID" value="XM_002777661.1"/>
</dbReference>
<dbReference type="GeneID" id="9052419"/>
<protein>
    <submittedName>
        <fullName evidence="3">Uncharacterized protein</fullName>
    </submittedName>
</protein>
<keyword evidence="2" id="KW-1133">Transmembrane helix</keyword>
<sequence length="265" mass="29071">MSSDGPSQALPSGHRPSSVSAFSAASSRATVVPSHPHLVTPAVIRSTNATQEAEALLSYTKGLTVDTAACRAIRLLACKRLAADTDEDLSPLLRDAYCTDFEVDDDIESYSDGNTRGGDNLEADDLVEAAPTDGIVAEELTKPELNDRERLFEGLRDRKRPTSDEGGDRGRSGLLDEMLELTGHVRDSANRQRETLAKDNANLELTKKLQGQHLDSMTKENQRATQLLKARRLGFFTTIILVLISIIMYCFMVPFIFYTKVLPGN</sequence>
<proteinExistence type="predicted"/>
<feature type="compositionally biased region" description="Basic and acidic residues" evidence="1">
    <location>
        <begin position="147"/>
        <end position="171"/>
    </location>
</feature>
<dbReference type="OMA" id="DAYCTDF"/>
<keyword evidence="4" id="KW-1185">Reference proteome</keyword>
<feature type="compositionally biased region" description="Polar residues" evidence="1">
    <location>
        <begin position="1"/>
        <end position="10"/>
    </location>
</feature>
<accession>C5L1B6</accession>
<evidence type="ECO:0000256" key="1">
    <source>
        <dbReference type="SAM" id="MobiDB-lite"/>
    </source>
</evidence>
<feature type="transmembrane region" description="Helical" evidence="2">
    <location>
        <begin position="233"/>
        <end position="257"/>
    </location>
</feature>
<feature type="region of interest" description="Disordered" evidence="1">
    <location>
        <begin position="1"/>
        <end position="21"/>
    </location>
</feature>
<feature type="region of interest" description="Disordered" evidence="1">
    <location>
        <begin position="147"/>
        <end position="173"/>
    </location>
</feature>
<organism evidence="4">
    <name type="scientific">Perkinsus marinus (strain ATCC 50983 / TXsc)</name>
    <dbReference type="NCBI Taxonomy" id="423536"/>
    <lineage>
        <taxon>Eukaryota</taxon>
        <taxon>Sar</taxon>
        <taxon>Alveolata</taxon>
        <taxon>Perkinsozoa</taxon>
        <taxon>Perkinsea</taxon>
        <taxon>Perkinsida</taxon>
        <taxon>Perkinsidae</taxon>
        <taxon>Perkinsus</taxon>
    </lineage>
</organism>
<name>C5L1B6_PERM5</name>
<evidence type="ECO:0000256" key="2">
    <source>
        <dbReference type="SAM" id="Phobius"/>
    </source>
</evidence>
<dbReference type="Proteomes" id="UP000007800">
    <property type="component" value="Unassembled WGS sequence"/>
</dbReference>
<dbReference type="InParanoid" id="C5L1B6"/>
<dbReference type="OrthoDB" id="414461at2759"/>